<dbReference type="AlphaFoldDB" id="A0A7E4ZWJ9"/>
<reference evidence="5" key="2">
    <citation type="submission" date="2020-10" db="UniProtKB">
        <authorList>
            <consortium name="WormBaseParasite"/>
        </authorList>
    </citation>
    <scope>IDENTIFICATION</scope>
</reference>
<evidence type="ECO:0000256" key="2">
    <source>
        <dbReference type="SAM" id="MobiDB-lite"/>
    </source>
</evidence>
<reference evidence="4" key="1">
    <citation type="journal article" date="2013" name="Genetics">
        <title>The draft genome and transcriptome of Panagrellus redivivus are shaped by the harsh demands of a free-living lifestyle.</title>
        <authorList>
            <person name="Srinivasan J."/>
            <person name="Dillman A.R."/>
            <person name="Macchietto M.G."/>
            <person name="Heikkinen L."/>
            <person name="Lakso M."/>
            <person name="Fracchia K.M."/>
            <person name="Antoshechkin I."/>
            <person name="Mortazavi A."/>
            <person name="Wong G."/>
            <person name="Sternberg P.W."/>
        </authorList>
    </citation>
    <scope>NUCLEOTIDE SEQUENCE [LARGE SCALE GENOMIC DNA]</scope>
    <source>
        <strain evidence="4">MT8872</strain>
    </source>
</reference>
<proteinExistence type="predicted"/>
<feature type="region of interest" description="Disordered" evidence="2">
    <location>
        <begin position="28"/>
        <end position="64"/>
    </location>
</feature>
<sequence>MARLSRVVIVLGCLVVFGKAYMTTSSSKDGNGDKLNDLMSHQRHPSHQHRRNRVVRSEPPDSASQDVTISCGLALNKRISKLCGANGRKRNFEAVRTVKRHISVIDRCCKHGGCKDSDLRVYCGDRPT</sequence>
<accession>A0A7E4ZWJ9</accession>
<evidence type="ECO:0000256" key="1">
    <source>
        <dbReference type="ARBA" id="ARBA00022729"/>
    </source>
</evidence>
<dbReference type="SUPFAM" id="SSF56994">
    <property type="entry name" value="Insulin-like"/>
    <property type="match status" value="1"/>
</dbReference>
<feature type="compositionally biased region" description="Basic residues" evidence="2">
    <location>
        <begin position="41"/>
        <end position="54"/>
    </location>
</feature>
<evidence type="ECO:0000313" key="4">
    <source>
        <dbReference type="Proteomes" id="UP000492821"/>
    </source>
</evidence>
<dbReference type="WBParaSite" id="Pan_g21961.t1">
    <property type="protein sequence ID" value="Pan_g21961.t1"/>
    <property type="gene ID" value="Pan_g21961"/>
</dbReference>
<feature type="signal peptide" evidence="3">
    <location>
        <begin position="1"/>
        <end position="20"/>
    </location>
</feature>
<evidence type="ECO:0000256" key="3">
    <source>
        <dbReference type="SAM" id="SignalP"/>
    </source>
</evidence>
<dbReference type="Gene3D" id="1.10.100.10">
    <property type="entry name" value="Insulin-like"/>
    <property type="match status" value="1"/>
</dbReference>
<name>A0A7E4ZWJ9_PANRE</name>
<protein>
    <submittedName>
        <fullName evidence="5">IlGF domain-containing protein</fullName>
    </submittedName>
</protein>
<keyword evidence="1 3" id="KW-0732">Signal</keyword>
<feature type="chain" id="PRO_5028899874" evidence="3">
    <location>
        <begin position="21"/>
        <end position="128"/>
    </location>
</feature>
<keyword evidence="4" id="KW-1185">Reference proteome</keyword>
<evidence type="ECO:0000313" key="5">
    <source>
        <dbReference type="WBParaSite" id="Pan_g21961.t1"/>
    </source>
</evidence>
<dbReference type="Proteomes" id="UP000492821">
    <property type="component" value="Unassembled WGS sequence"/>
</dbReference>
<dbReference type="InterPro" id="IPR036438">
    <property type="entry name" value="Insulin-like_sf"/>
</dbReference>
<organism evidence="4 5">
    <name type="scientific">Panagrellus redivivus</name>
    <name type="common">Microworm</name>
    <dbReference type="NCBI Taxonomy" id="6233"/>
    <lineage>
        <taxon>Eukaryota</taxon>
        <taxon>Metazoa</taxon>
        <taxon>Ecdysozoa</taxon>
        <taxon>Nematoda</taxon>
        <taxon>Chromadorea</taxon>
        <taxon>Rhabditida</taxon>
        <taxon>Tylenchina</taxon>
        <taxon>Panagrolaimomorpha</taxon>
        <taxon>Panagrolaimoidea</taxon>
        <taxon>Panagrolaimidae</taxon>
        <taxon>Panagrellus</taxon>
    </lineage>
</organism>